<organism evidence="2 3">
    <name type="scientific">Brevibacterium linens</name>
    <dbReference type="NCBI Taxonomy" id="1703"/>
    <lineage>
        <taxon>Bacteria</taxon>
        <taxon>Bacillati</taxon>
        <taxon>Actinomycetota</taxon>
        <taxon>Actinomycetes</taxon>
        <taxon>Micrococcales</taxon>
        <taxon>Brevibacteriaceae</taxon>
        <taxon>Brevibacterium</taxon>
    </lineage>
</organism>
<dbReference type="PATRIC" id="fig|1703.6.peg.1483"/>
<name>A0A0B9ATD4_BRELN</name>
<dbReference type="Proteomes" id="UP000031488">
    <property type="component" value="Unassembled WGS sequence"/>
</dbReference>
<dbReference type="EMBL" id="JTJZ01000018">
    <property type="protein sequence ID" value="KHS52613.1"/>
    <property type="molecule type" value="Genomic_DNA"/>
</dbReference>
<dbReference type="STRING" id="1703.BLSMQ_2260"/>
<comment type="caution">
    <text evidence="2">The sequence shown here is derived from an EMBL/GenBank/DDBJ whole genome shotgun (WGS) entry which is preliminary data.</text>
</comment>
<keyword evidence="1" id="KW-0812">Transmembrane</keyword>
<feature type="transmembrane region" description="Helical" evidence="1">
    <location>
        <begin position="36"/>
        <end position="55"/>
    </location>
</feature>
<keyword evidence="1" id="KW-0472">Membrane</keyword>
<dbReference type="OrthoDB" id="4805217at2"/>
<dbReference type="RefSeq" id="WP_039208939.1">
    <property type="nucleotide sequence ID" value="NZ_JBCLTJ010000021.1"/>
</dbReference>
<evidence type="ECO:0000313" key="3">
    <source>
        <dbReference type="Proteomes" id="UP000031488"/>
    </source>
</evidence>
<evidence type="ECO:0000256" key="1">
    <source>
        <dbReference type="SAM" id="Phobius"/>
    </source>
</evidence>
<reference evidence="2 3" key="1">
    <citation type="submission" date="2014-11" db="EMBL/GenBank/DDBJ databases">
        <title>Draft Genome Sequence of Brevibacterium linens AE038-8.</title>
        <authorList>
            <person name="Maizel D."/>
            <person name="Utturkar S.M."/>
            <person name="Brown S.D."/>
            <person name="Ferrero M."/>
            <person name="Rosen B.P."/>
        </authorList>
    </citation>
    <scope>NUCLEOTIDE SEQUENCE [LARGE SCALE GENOMIC DNA]</scope>
    <source>
        <strain evidence="2 3">AE038-8</strain>
    </source>
</reference>
<gene>
    <name evidence="2" type="ORF">AE0388_1596</name>
</gene>
<feature type="transmembrane region" description="Helical" evidence="1">
    <location>
        <begin position="12"/>
        <end position="30"/>
    </location>
</feature>
<accession>A0A0B9ATD4</accession>
<dbReference type="AlphaFoldDB" id="A0A0B9ATD4"/>
<evidence type="ECO:0000313" key="2">
    <source>
        <dbReference type="EMBL" id="KHS52613.1"/>
    </source>
</evidence>
<protein>
    <submittedName>
        <fullName evidence="2">Uncharacterized protein</fullName>
    </submittedName>
</protein>
<keyword evidence="1" id="KW-1133">Transmembrane helix</keyword>
<keyword evidence="3" id="KW-1185">Reference proteome</keyword>
<sequence>MKRFLDFLTNSPAAVTFAVLTVLGIVAFAIPGLHSAAWIIGLVLCLGVIAALLMFHGEWRRAQQQIDALRQQLSVERGRMDTVGLTPVEDTVELLPDERRARRILELIPDSSGLIQSLRLDATFATVAVDELEPLTTFCAEFKKASFDNPRSHTAFMNLYRAAEGLSIWVKEETRTSPDDSGVREIRPGDARKDGWRGYTEAQSRGERLSDDFVSSRWEFNQTALELGLVTGTPPFND</sequence>
<proteinExistence type="predicted"/>